<protein>
    <submittedName>
        <fullName evidence="2">Uncharacterized protein</fullName>
    </submittedName>
</protein>
<sequence length="166" mass="18457">MMVEGHRPPPSEATDGCRISSNAIKILLRPVKGASPPAFRTANYFFEGESKLKLRNSGALVINEGGLIHLKKSVDFIGKGKAVLKEIMDEVPNFSILKNNLNKVDQNYRDDSVLVDLQHELEMAKKVRMENEEDTSPGMKKSYRKESSTVGNSGECHHLSDDMVNV</sequence>
<accession>A0A2I0VZ57</accession>
<keyword evidence="3" id="KW-1185">Reference proteome</keyword>
<proteinExistence type="predicted"/>
<dbReference type="AlphaFoldDB" id="A0A2I0VZ57"/>
<feature type="compositionally biased region" description="Basic and acidic residues" evidence="1">
    <location>
        <begin position="155"/>
        <end position="166"/>
    </location>
</feature>
<evidence type="ECO:0000313" key="2">
    <source>
        <dbReference type="EMBL" id="PKU68692.1"/>
    </source>
</evidence>
<gene>
    <name evidence="2" type="ORF">MA16_Dca009755</name>
</gene>
<dbReference type="EMBL" id="KZ503053">
    <property type="protein sequence ID" value="PKU68692.1"/>
    <property type="molecule type" value="Genomic_DNA"/>
</dbReference>
<evidence type="ECO:0000313" key="3">
    <source>
        <dbReference type="Proteomes" id="UP000233837"/>
    </source>
</evidence>
<reference evidence="2 3" key="2">
    <citation type="journal article" date="2017" name="Nature">
        <title>The Apostasia genome and the evolution of orchids.</title>
        <authorList>
            <person name="Zhang G.Q."/>
            <person name="Liu K.W."/>
            <person name="Li Z."/>
            <person name="Lohaus R."/>
            <person name="Hsiao Y.Y."/>
            <person name="Niu S.C."/>
            <person name="Wang J.Y."/>
            <person name="Lin Y.C."/>
            <person name="Xu Q."/>
            <person name="Chen L.J."/>
            <person name="Yoshida K."/>
            <person name="Fujiwara S."/>
            <person name="Wang Z.W."/>
            <person name="Zhang Y.Q."/>
            <person name="Mitsuda N."/>
            <person name="Wang M."/>
            <person name="Liu G.H."/>
            <person name="Pecoraro L."/>
            <person name="Huang H.X."/>
            <person name="Xiao X.J."/>
            <person name="Lin M."/>
            <person name="Wu X.Y."/>
            <person name="Wu W.L."/>
            <person name="Chen Y.Y."/>
            <person name="Chang S.B."/>
            <person name="Sakamoto S."/>
            <person name="Ohme-Takagi M."/>
            <person name="Yagi M."/>
            <person name="Zeng S.J."/>
            <person name="Shen C.Y."/>
            <person name="Yeh C.M."/>
            <person name="Luo Y.B."/>
            <person name="Tsai W.C."/>
            <person name="Van de Peer Y."/>
            <person name="Liu Z.J."/>
        </authorList>
    </citation>
    <scope>NUCLEOTIDE SEQUENCE [LARGE SCALE GENOMIC DNA]</scope>
    <source>
        <tissue evidence="2">The whole plant</tissue>
    </source>
</reference>
<organism evidence="2 3">
    <name type="scientific">Dendrobium catenatum</name>
    <dbReference type="NCBI Taxonomy" id="906689"/>
    <lineage>
        <taxon>Eukaryota</taxon>
        <taxon>Viridiplantae</taxon>
        <taxon>Streptophyta</taxon>
        <taxon>Embryophyta</taxon>
        <taxon>Tracheophyta</taxon>
        <taxon>Spermatophyta</taxon>
        <taxon>Magnoliopsida</taxon>
        <taxon>Liliopsida</taxon>
        <taxon>Asparagales</taxon>
        <taxon>Orchidaceae</taxon>
        <taxon>Epidendroideae</taxon>
        <taxon>Malaxideae</taxon>
        <taxon>Dendrobiinae</taxon>
        <taxon>Dendrobium</taxon>
    </lineage>
</organism>
<reference evidence="2 3" key="1">
    <citation type="journal article" date="2016" name="Sci. Rep.">
        <title>The Dendrobium catenatum Lindl. genome sequence provides insights into polysaccharide synthase, floral development and adaptive evolution.</title>
        <authorList>
            <person name="Zhang G.Q."/>
            <person name="Xu Q."/>
            <person name="Bian C."/>
            <person name="Tsai W.C."/>
            <person name="Yeh C.M."/>
            <person name="Liu K.W."/>
            <person name="Yoshida K."/>
            <person name="Zhang L.S."/>
            <person name="Chang S.B."/>
            <person name="Chen F."/>
            <person name="Shi Y."/>
            <person name="Su Y.Y."/>
            <person name="Zhang Y.Q."/>
            <person name="Chen L.J."/>
            <person name="Yin Y."/>
            <person name="Lin M."/>
            <person name="Huang H."/>
            <person name="Deng H."/>
            <person name="Wang Z.W."/>
            <person name="Zhu S.L."/>
            <person name="Zhao X."/>
            <person name="Deng C."/>
            <person name="Niu S.C."/>
            <person name="Huang J."/>
            <person name="Wang M."/>
            <person name="Liu G.H."/>
            <person name="Yang H.J."/>
            <person name="Xiao X.J."/>
            <person name="Hsiao Y.Y."/>
            <person name="Wu W.L."/>
            <person name="Chen Y.Y."/>
            <person name="Mitsuda N."/>
            <person name="Ohme-Takagi M."/>
            <person name="Luo Y.B."/>
            <person name="Van de Peer Y."/>
            <person name="Liu Z.J."/>
        </authorList>
    </citation>
    <scope>NUCLEOTIDE SEQUENCE [LARGE SCALE GENOMIC DNA]</scope>
    <source>
        <tissue evidence="2">The whole plant</tissue>
    </source>
</reference>
<feature type="region of interest" description="Disordered" evidence="1">
    <location>
        <begin position="129"/>
        <end position="166"/>
    </location>
</feature>
<name>A0A2I0VZ57_9ASPA</name>
<evidence type="ECO:0000256" key="1">
    <source>
        <dbReference type="SAM" id="MobiDB-lite"/>
    </source>
</evidence>
<dbReference type="Proteomes" id="UP000233837">
    <property type="component" value="Unassembled WGS sequence"/>
</dbReference>